<sequence>MVPLLFPFLHGPFRDFTFYAESRKRDMMDGDSYYCDDSFGKVVSHFISLVPNMFYYPAQPDICMATQKSLNFSGYFVRCASIG</sequence>
<dbReference type="AlphaFoldDB" id="A0A4Y2KPK4"/>
<comment type="caution">
    <text evidence="1">The sequence shown here is derived from an EMBL/GenBank/DDBJ whole genome shotgun (WGS) entry which is preliminary data.</text>
</comment>
<evidence type="ECO:0000313" key="2">
    <source>
        <dbReference type="Proteomes" id="UP000499080"/>
    </source>
</evidence>
<dbReference type="EMBL" id="BGPR01004860">
    <property type="protein sequence ID" value="GBN04112.1"/>
    <property type="molecule type" value="Genomic_DNA"/>
</dbReference>
<dbReference type="Proteomes" id="UP000499080">
    <property type="component" value="Unassembled WGS sequence"/>
</dbReference>
<evidence type="ECO:0000313" key="1">
    <source>
        <dbReference type="EMBL" id="GBN04112.1"/>
    </source>
</evidence>
<keyword evidence="2" id="KW-1185">Reference proteome</keyword>
<protein>
    <submittedName>
        <fullName evidence="1">Uncharacterized protein</fullName>
    </submittedName>
</protein>
<accession>A0A4Y2KPK4</accession>
<proteinExistence type="predicted"/>
<reference evidence="1 2" key="1">
    <citation type="journal article" date="2019" name="Sci. Rep.">
        <title>Orb-weaving spider Araneus ventricosus genome elucidates the spidroin gene catalogue.</title>
        <authorList>
            <person name="Kono N."/>
            <person name="Nakamura H."/>
            <person name="Ohtoshi R."/>
            <person name="Moran D.A.P."/>
            <person name="Shinohara A."/>
            <person name="Yoshida Y."/>
            <person name="Fujiwara M."/>
            <person name="Mori M."/>
            <person name="Tomita M."/>
            <person name="Arakawa K."/>
        </authorList>
    </citation>
    <scope>NUCLEOTIDE SEQUENCE [LARGE SCALE GENOMIC DNA]</scope>
</reference>
<gene>
    <name evidence="1" type="ORF">AVEN_232531_1</name>
</gene>
<name>A0A4Y2KPK4_ARAVE</name>
<organism evidence="1 2">
    <name type="scientific">Araneus ventricosus</name>
    <name type="common">Orbweaver spider</name>
    <name type="synonym">Epeira ventricosa</name>
    <dbReference type="NCBI Taxonomy" id="182803"/>
    <lineage>
        <taxon>Eukaryota</taxon>
        <taxon>Metazoa</taxon>
        <taxon>Ecdysozoa</taxon>
        <taxon>Arthropoda</taxon>
        <taxon>Chelicerata</taxon>
        <taxon>Arachnida</taxon>
        <taxon>Araneae</taxon>
        <taxon>Araneomorphae</taxon>
        <taxon>Entelegynae</taxon>
        <taxon>Araneoidea</taxon>
        <taxon>Araneidae</taxon>
        <taxon>Araneus</taxon>
    </lineage>
</organism>